<dbReference type="InterPro" id="IPR003593">
    <property type="entry name" value="AAA+_ATPase"/>
</dbReference>
<dbReference type="InterPro" id="IPR017871">
    <property type="entry name" value="ABC_transporter-like_CS"/>
</dbReference>
<keyword evidence="3" id="KW-0547">Nucleotide-binding</keyword>
<evidence type="ECO:0000256" key="2">
    <source>
        <dbReference type="ARBA" id="ARBA00022448"/>
    </source>
</evidence>
<keyword evidence="2" id="KW-0813">Transport</keyword>
<name>A0ABS7NJ88_9RHOB</name>
<dbReference type="InterPro" id="IPR052156">
    <property type="entry name" value="BCAA_Transport_ATP-bd_LivF"/>
</dbReference>
<dbReference type="GO" id="GO:0005524">
    <property type="term" value="F:ATP binding"/>
    <property type="evidence" value="ECO:0007669"/>
    <property type="project" value="UniProtKB-KW"/>
</dbReference>
<dbReference type="CDD" id="cd03224">
    <property type="entry name" value="ABC_TM1139_LivF_branched"/>
    <property type="match status" value="1"/>
</dbReference>
<proteinExistence type="inferred from homology"/>
<dbReference type="Pfam" id="PF00005">
    <property type="entry name" value="ABC_tran"/>
    <property type="match status" value="1"/>
</dbReference>
<dbReference type="Gene3D" id="3.40.50.300">
    <property type="entry name" value="P-loop containing nucleotide triphosphate hydrolases"/>
    <property type="match status" value="1"/>
</dbReference>
<evidence type="ECO:0000259" key="6">
    <source>
        <dbReference type="PROSITE" id="PS50893"/>
    </source>
</evidence>
<comment type="similarity">
    <text evidence="1">Belongs to the ABC transporter superfamily.</text>
</comment>
<dbReference type="EMBL" id="JAHVJA010000009">
    <property type="protein sequence ID" value="MBY6141265.1"/>
    <property type="molecule type" value="Genomic_DNA"/>
</dbReference>
<evidence type="ECO:0000313" key="7">
    <source>
        <dbReference type="EMBL" id="MBY6141265.1"/>
    </source>
</evidence>
<feature type="domain" description="ABC transporter" evidence="6">
    <location>
        <begin position="4"/>
        <end position="263"/>
    </location>
</feature>
<reference evidence="7 8" key="1">
    <citation type="submission" date="2021-06" db="EMBL/GenBank/DDBJ databases">
        <title>50 bacteria genomes isolated from Dapeng, Shenzhen, China.</title>
        <authorList>
            <person name="Zheng W."/>
            <person name="Yu S."/>
            <person name="Huang Y."/>
        </authorList>
    </citation>
    <scope>NUCLEOTIDE SEQUENCE [LARGE SCALE GENOMIC DNA]</scope>
    <source>
        <strain evidence="7 8">DP1N14-2</strain>
    </source>
</reference>
<dbReference type="RefSeq" id="WP_222509340.1">
    <property type="nucleotide sequence ID" value="NZ_JAHVJA010000009.1"/>
</dbReference>
<dbReference type="Proteomes" id="UP000766629">
    <property type="component" value="Unassembled WGS sequence"/>
</dbReference>
<comment type="caution">
    <text evidence="7">The sequence shown here is derived from an EMBL/GenBank/DDBJ whole genome shotgun (WGS) entry which is preliminary data.</text>
</comment>
<protein>
    <submittedName>
        <fullName evidence="7">ABC transporter ATP-binding protein</fullName>
    </submittedName>
</protein>
<dbReference type="SUPFAM" id="SSF52540">
    <property type="entry name" value="P-loop containing nucleoside triphosphate hydrolases"/>
    <property type="match status" value="1"/>
</dbReference>
<evidence type="ECO:0000313" key="8">
    <source>
        <dbReference type="Proteomes" id="UP000766629"/>
    </source>
</evidence>
<gene>
    <name evidence="7" type="ORF">KUV26_17650</name>
</gene>
<organism evidence="7 8">
    <name type="scientific">Leisingera daeponensis</name>
    <dbReference type="NCBI Taxonomy" id="405746"/>
    <lineage>
        <taxon>Bacteria</taxon>
        <taxon>Pseudomonadati</taxon>
        <taxon>Pseudomonadota</taxon>
        <taxon>Alphaproteobacteria</taxon>
        <taxon>Rhodobacterales</taxon>
        <taxon>Roseobacteraceae</taxon>
        <taxon>Leisingera</taxon>
    </lineage>
</organism>
<dbReference type="SMART" id="SM00382">
    <property type="entry name" value="AAA"/>
    <property type="match status" value="1"/>
</dbReference>
<keyword evidence="4 7" id="KW-0067">ATP-binding</keyword>
<dbReference type="PROSITE" id="PS00211">
    <property type="entry name" value="ABC_TRANSPORTER_1"/>
    <property type="match status" value="1"/>
</dbReference>
<evidence type="ECO:0000256" key="4">
    <source>
        <dbReference type="ARBA" id="ARBA00022840"/>
    </source>
</evidence>
<sequence>MTFLETQGLTAHYGDFQALFGVDIRLEPGETVAIIGANGAGKTSLMRSLTGVLQNAPGQILHKQEKIGHLPPDTVMKRGIAMVPEGRRLFPSLTVEENLIIGGQHKGGADLGDRIGSWLARLTGSSGPMDVAACRDGSGYWTLDTVYALFPVLHERRHTPGTALSGGQQQMVAIGRALMSNPEILLCDEISLGLAPVVIRDIYAALPLIKDSGASLIVVEQDISQALRVADRVYCMMEGRITLSGRPSEISREDIHTAYFGAAA</sequence>
<keyword evidence="8" id="KW-1185">Reference proteome</keyword>
<dbReference type="InterPro" id="IPR003439">
    <property type="entry name" value="ABC_transporter-like_ATP-bd"/>
</dbReference>
<keyword evidence="5" id="KW-0029">Amino-acid transport</keyword>
<dbReference type="PANTHER" id="PTHR43820">
    <property type="entry name" value="HIGH-AFFINITY BRANCHED-CHAIN AMINO ACID TRANSPORT ATP-BINDING PROTEIN LIVF"/>
    <property type="match status" value="1"/>
</dbReference>
<accession>A0ABS7NJ88</accession>
<evidence type="ECO:0000256" key="3">
    <source>
        <dbReference type="ARBA" id="ARBA00022741"/>
    </source>
</evidence>
<dbReference type="PANTHER" id="PTHR43820:SF5">
    <property type="entry name" value="HIGH-AFFINITY BRANCHED-CHAIN AMINO ACID TRANSPORT ATP-BINDING PROTEIN"/>
    <property type="match status" value="1"/>
</dbReference>
<evidence type="ECO:0000256" key="5">
    <source>
        <dbReference type="ARBA" id="ARBA00022970"/>
    </source>
</evidence>
<dbReference type="PROSITE" id="PS50893">
    <property type="entry name" value="ABC_TRANSPORTER_2"/>
    <property type="match status" value="1"/>
</dbReference>
<evidence type="ECO:0000256" key="1">
    <source>
        <dbReference type="ARBA" id="ARBA00005417"/>
    </source>
</evidence>
<dbReference type="InterPro" id="IPR027417">
    <property type="entry name" value="P-loop_NTPase"/>
</dbReference>